<name>A0A6S7GKQ2_PARCT</name>
<gene>
    <name evidence="2" type="ORF">PACLA_8A022684</name>
</gene>
<dbReference type="Proteomes" id="UP001152795">
    <property type="component" value="Unassembled WGS sequence"/>
</dbReference>
<reference evidence="2" key="1">
    <citation type="submission" date="2020-04" db="EMBL/GenBank/DDBJ databases">
        <authorList>
            <person name="Alioto T."/>
            <person name="Alioto T."/>
            <person name="Gomez Garrido J."/>
        </authorList>
    </citation>
    <scope>NUCLEOTIDE SEQUENCE</scope>
    <source>
        <strain evidence="2">A484AB</strain>
    </source>
</reference>
<feature type="compositionally biased region" description="Basic and acidic residues" evidence="1">
    <location>
        <begin position="134"/>
        <end position="154"/>
    </location>
</feature>
<proteinExistence type="predicted"/>
<dbReference type="AlphaFoldDB" id="A0A6S7GKQ2"/>
<sequence>MIWAGEKGRDVYNTWNLTGEESKKLTTYYERFEAYVKPKSNNIFASYKFHNIVQQEKEPFEQFLTKLKIEVKDCGYKDPDEMIRDRVVIGCYSQKVREKLIQEGSELTLEKAVDIARTREMSNTQLQSMAPEDNNVHSLRDERERKFQYKDDKRRKGPNTRDGYTYKQHCSKCGIKHDQNKCPAEGKTCAKCKKLNHFARMCKSKFKVKERKRQVHGVEEEESEDSDSKLYVGSVGTTDAINKNEWCEDVKIAEKTVNIQLDTGARCNVISIKDLQCLGNQHKYKETRSTAQVILWSCHHHKRSNYFTM</sequence>
<organism evidence="2 3">
    <name type="scientific">Paramuricea clavata</name>
    <name type="common">Red gorgonian</name>
    <name type="synonym">Violescent sea-whip</name>
    <dbReference type="NCBI Taxonomy" id="317549"/>
    <lineage>
        <taxon>Eukaryota</taxon>
        <taxon>Metazoa</taxon>
        <taxon>Cnidaria</taxon>
        <taxon>Anthozoa</taxon>
        <taxon>Octocorallia</taxon>
        <taxon>Malacalcyonacea</taxon>
        <taxon>Plexauridae</taxon>
        <taxon>Paramuricea</taxon>
    </lineage>
</organism>
<dbReference type="OrthoDB" id="5984808at2759"/>
<evidence type="ECO:0000256" key="1">
    <source>
        <dbReference type="SAM" id="MobiDB-lite"/>
    </source>
</evidence>
<feature type="region of interest" description="Disordered" evidence="1">
    <location>
        <begin position="122"/>
        <end position="161"/>
    </location>
</feature>
<dbReference type="PANTHER" id="PTHR33198:SF20">
    <property type="entry name" value="RETROTRANSPOSON GAG DOMAIN-CONTAINING PROTEIN"/>
    <property type="match status" value="1"/>
</dbReference>
<accession>A0A6S7GKQ2</accession>
<protein>
    <submittedName>
        <fullName evidence="2">Retrovirus-related Pol poly from transposon 412</fullName>
    </submittedName>
</protein>
<comment type="caution">
    <text evidence="2">The sequence shown here is derived from an EMBL/GenBank/DDBJ whole genome shotgun (WGS) entry which is preliminary data.</text>
</comment>
<evidence type="ECO:0000313" key="3">
    <source>
        <dbReference type="Proteomes" id="UP001152795"/>
    </source>
</evidence>
<dbReference type="EMBL" id="CACRXK020000873">
    <property type="protein sequence ID" value="CAB3985441.1"/>
    <property type="molecule type" value="Genomic_DNA"/>
</dbReference>
<keyword evidence="3" id="KW-1185">Reference proteome</keyword>
<evidence type="ECO:0000313" key="2">
    <source>
        <dbReference type="EMBL" id="CAB3985441.1"/>
    </source>
</evidence>
<dbReference type="PANTHER" id="PTHR33198">
    <property type="entry name" value="ANK_REP_REGION DOMAIN-CONTAINING PROTEIN-RELATED"/>
    <property type="match status" value="1"/>
</dbReference>